<evidence type="ECO:0000313" key="5">
    <source>
        <dbReference type="EMBL" id="RFT46051.1"/>
    </source>
</evidence>
<dbReference type="AlphaFoldDB" id="A0A3E2DL15"/>
<proteinExistence type="predicted"/>
<dbReference type="InterPro" id="IPR052708">
    <property type="entry name" value="PxpC"/>
</dbReference>
<dbReference type="PANTHER" id="PTHR43309:SF3">
    <property type="entry name" value="5-OXOPROLINASE SUBUNIT C"/>
    <property type="match status" value="1"/>
</dbReference>
<gene>
    <name evidence="5" type="ORF">CHT91_04450</name>
</gene>
<keyword evidence="1" id="KW-0547">Nucleotide-binding</keyword>
<dbReference type="GO" id="GO:0016787">
    <property type="term" value="F:hydrolase activity"/>
    <property type="evidence" value="ECO:0007669"/>
    <property type="project" value="UniProtKB-KW"/>
</dbReference>
<reference evidence="5 6" key="1">
    <citation type="submission" date="2017-07" db="EMBL/GenBank/DDBJ databases">
        <authorList>
            <person name="Sun Z.S."/>
            <person name="Albrecht U."/>
            <person name="Echele G."/>
            <person name="Lee C.C."/>
        </authorList>
    </citation>
    <scope>NUCLEOTIDE SEQUENCE [LARGE SCALE GENOMIC DNA]</scope>
    <source>
        <strain evidence="5 6">P16-029</strain>
    </source>
</reference>
<dbReference type="GO" id="GO:0005524">
    <property type="term" value="F:ATP binding"/>
    <property type="evidence" value="ECO:0007669"/>
    <property type="project" value="UniProtKB-KW"/>
</dbReference>
<comment type="caution">
    <text evidence="5">The sequence shown here is derived from an EMBL/GenBank/DDBJ whole genome shotgun (WGS) entry which is preliminary data.</text>
</comment>
<dbReference type="InterPro" id="IPR003778">
    <property type="entry name" value="CT_A_B"/>
</dbReference>
<evidence type="ECO:0000256" key="3">
    <source>
        <dbReference type="ARBA" id="ARBA00022840"/>
    </source>
</evidence>
<evidence type="ECO:0000259" key="4">
    <source>
        <dbReference type="SMART" id="SM00797"/>
    </source>
</evidence>
<protein>
    <submittedName>
        <fullName evidence="5">Allophanate hydrolase</fullName>
    </submittedName>
</protein>
<organism evidence="5 6">
    <name type="scientific">Cutibacterium avidum</name>
    <dbReference type="NCBI Taxonomy" id="33010"/>
    <lineage>
        <taxon>Bacteria</taxon>
        <taxon>Bacillati</taxon>
        <taxon>Actinomycetota</taxon>
        <taxon>Actinomycetes</taxon>
        <taxon>Propionibacteriales</taxon>
        <taxon>Propionibacteriaceae</taxon>
        <taxon>Cutibacterium</taxon>
    </lineage>
</organism>
<sequence>MTHFVVEMAGPRTLVEDAGRRGWADLGISGCGAWDRRAYREGARLVGNAAGLGCLEVLLGPVRLTCIGEPVLVAATGADVEIDLDGSPRRNGRGFLVADGQTLTVGAPETGLRSYLSVTGGISATPTFASVSADPTRGMGPAPLKPGDVVTVGDGPAGVITTKPVNVGPAPQELILHGVWGPRDDWFTDAGRRALEETTWRVGEASDRVGTRLEGPSLERAVTGELTSEPVVRGAIQVPTSGVPLVFGPDHPTTGGYPVIGVVDPDDADRLAQARAGVVVRFRMSSQPWR</sequence>
<dbReference type="Gene3D" id="2.40.100.10">
    <property type="entry name" value="Cyclophilin-like"/>
    <property type="match status" value="1"/>
</dbReference>
<evidence type="ECO:0000256" key="1">
    <source>
        <dbReference type="ARBA" id="ARBA00022741"/>
    </source>
</evidence>
<dbReference type="Proteomes" id="UP000259211">
    <property type="component" value="Unassembled WGS sequence"/>
</dbReference>
<keyword evidence="2 5" id="KW-0378">Hydrolase</keyword>
<dbReference type="Pfam" id="PF02626">
    <property type="entry name" value="CT_A_B"/>
    <property type="match status" value="1"/>
</dbReference>
<feature type="domain" description="Carboxyltransferase" evidence="4">
    <location>
        <begin position="25"/>
        <end position="290"/>
    </location>
</feature>
<dbReference type="PANTHER" id="PTHR43309">
    <property type="entry name" value="5-OXOPROLINASE SUBUNIT C"/>
    <property type="match status" value="1"/>
</dbReference>
<dbReference type="InterPro" id="IPR029000">
    <property type="entry name" value="Cyclophilin-like_dom_sf"/>
</dbReference>
<name>A0A3E2DL15_9ACTN</name>
<dbReference type="SMART" id="SM00797">
    <property type="entry name" value="AHS2"/>
    <property type="match status" value="1"/>
</dbReference>
<keyword evidence="3" id="KW-0067">ATP-binding</keyword>
<dbReference type="SUPFAM" id="SSF50891">
    <property type="entry name" value="Cyclophilin-like"/>
    <property type="match status" value="1"/>
</dbReference>
<evidence type="ECO:0000256" key="2">
    <source>
        <dbReference type="ARBA" id="ARBA00022801"/>
    </source>
</evidence>
<evidence type="ECO:0000313" key="6">
    <source>
        <dbReference type="Proteomes" id="UP000259211"/>
    </source>
</evidence>
<dbReference type="RefSeq" id="WP_065674239.1">
    <property type="nucleotide sequence ID" value="NZ_LYSN01000050.1"/>
</dbReference>
<accession>A0A3E2DL15</accession>
<dbReference type="EMBL" id="NOWI01000003">
    <property type="protein sequence ID" value="RFT46051.1"/>
    <property type="molecule type" value="Genomic_DNA"/>
</dbReference>